<evidence type="ECO:0000259" key="4">
    <source>
        <dbReference type="PROSITE" id="PS01031"/>
    </source>
</evidence>
<evidence type="ECO:0000256" key="2">
    <source>
        <dbReference type="RuleBase" id="RU003616"/>
    </source>
</evidence>
<dbReference type="GO" id="GO:0042026">
    <property type="term" value="P:protein refolding"/>
    <property type="evidence" value="ECO:0007669"/>
    <property type="project" value="TreeGrafter"/>
</dbReference>
<dbReference type="GO" id="GO:0009408">
    <property type="term" value="P:response to heat"/>
    <property type="evidence" value="ECO:0007669"/>
    <property type="project" value="TreeGrafter"/>
</dbReference>
<dbReference type="Pfam" id="PF00011">
    <property type="entry name" value="HSP20"/>
    <property type="match status" value="1"/>
</dbReference>
<feature type="region of interest" description="Disordered" evidence="3">
    <location>
        <begin position="175"/>
        <end position="196"/>
    </location>
</feature>
<dbReference type="SUPFAM" id="SSF49764">
    <property type="entry name" value="HSP20-like chaperones"/>
    <property type="match status" value="1"/>
</dbReference>
<dbReference type="Gene3D" id="2.60.40.790">
    <property type="match status" value="1"/>
</dbReference>
<dbReference type="GeneID" id="100903573"/>
<proteinExistence type="inferred from homology"/>
<evidence type="ECO:0000256" key="3">
    <source>
        <dbReference type="SAM" id="MobiDB-lite"/>
    </source>
</evidence>
<gene>
    <name evidence="6" type="primary">LOC100903573</name>
</gene>
<comment type="similarity">
    <text evidence="1 2">Belongs to the small heat shock protein (HSP20) family.</text>
</comment>
<dbReference type="InterPro" id="IPR008978">
    <property type="entry name" value="HSP20-like_chaperone"/>
</dbReference>
<name>A0AAJ7L7F2_9ACAR</name>
<protein>
    <submittedName>
        <fullName evidence="6">Uncharacterized protein LOC100903573</fullName>
    </submittedName>
</protein>
<dbReference type="GO" id="GO:0005634">
    <property type="term" value="C:nucleus"/>
    <property type="evidence" value="ECO:0007669"/>
    <property type="project" value="TreeGrafter"/>
</dbReference>
<dbReference type="RefSeq" id="XP_018496378.1">
    <property type="nucleotide sequence ID" value="XM_018640862.1"/>
</dbReference>
<dbReference type="PANTHER" id="PTHR45640:SF26">
    <property type="entry name" value="RE23625P"/>
    <property type="match status" value="1"/>
</dbReference>
<feature type="domain" description="SHSP" evidence="4">
    <location>
        <begin position="77"/>
        <end position="192"/>
    </location>
</feature>
<dbReference type="Proteomes" id="UP000694867">
    <property type="component" value="Unplaced"/>
</dbReference>
<evidence type="ECO:0000256" key="1">
    <source>
        <dbReference type="PROSITE-ProRule" id="PRU00285"/>
    </source>
</evidence>
<evidence type="ECO:0000313" key="5">
    <source>
        <dbReference type="Proteomes" id="UP000694867"/>
    </source>
</evidence>
<organism evidence="5 6">
    <name type="scientific">Galendromus occidentalis</name>
    <name type="common">western predatory mite</name>
    <dbReference type="NCBI Taxonomy" id="34638"/>
    <lineage>
        <taxon>Eukaryota</taxon>
        <taxon>Metazoa</taxon>
        <taxon>Ecdysozoa</taxon>
        <taxon>Arthropoda</taxon>
        <taxon>Chelicerata</taxon>
        <taxon>Arachnida</taxon>
        <taxon>Acari</taxon>
        <taxon>Parasitiformes</taxon>
        <taxon>Mesostigmata</taxon>
        <taxon>Gamasina</taxon>
        <taxon>Phytoseioidea</taxon>
        <taxon>Phytoseiidae</taxon>
        <taxon>Typhlodrominae</taxon>
        <taxon>Galendromus</taxon>
    </lineage>
</organism>
<keyword evidence="5" id="KW-1185">Reference proteome</keyword>
<dbReference type="CDD" id="cd06526">
    <property type="entry name" value="metazoan_ACD"/>
    <property type="match status" value="1"/>
</dbReference>
<dbReference type="InterPro" id="IPR001436">
    <property type="entry name" value="Alpha-crystallin/sHSP_animal"/>
</dbReference>
<dbReference type="KEGG" id="goe:100903573"/>
<dbReference type="GO" id="GO:0051082">
    <property type="term" value="F:unfolded protein binding"/>
    <property type="evidence" value="ECO:0007669"/>
    <property type="project" value="TreeGrafter"/>
</dbReference>
<accession>A0AAJ7L7F2</accession>
<dbReference type="GO" id="GO:0005737">
    <property type="term" value="C:cytoplasm"/>
    <property type="evidence" value="ECO:0007669"/>
    <property type="project" value="TreeGrafter"/>
</dbReference>
<evidence type="ECO:0000313" key="6">
    <source>
        <dbReference type="RefSeq" id="XP_018496378.1"/>
    </source>
</evidence>
<dbReference type="AlphaFoldDB" id="A0AAJ7L7F2"/>
<dbReference type="PROSITE" id="PS01031">
    <property type="entry name" value="SHSP"/>
    <property type="match status" value="1"/>
</dbReference>
<reference evidence="6" key="1">
    <citation type="submission" date="2025-08" db="UniProtKB">
        <authorList>
            <consortium name="RefSeq"/>
        </authorList>
    </citation>
    <scope>IDENTIFICATION</scope>
</reference>
<dbReference type="PANTHER" id="PTHR45640">
    <property type="entry name" value="HEAT SHOCK PROTEIN HSP-12.2-RELATED"/>
    <property type="match status" value="1"/>
</dbReference>
<sequence>MAFNGSSCCQRAREHPLVMWAPLSSELEPSLSLISWFDDQMARMQGDLAQNRFFDVPEVGRIDFDPRRRSRLFDALFSNDAIDTAMKFHENPNKNRVECQVSTGCGDFFRPEDIEVNVKDRNVEFKARREQKSEDGHNYTVREVRRVFSVPENAEVDKLQAEMGPNGKVMLTAPLLKPKPIENKPKGPVPIKINRK</sequence>
<dbReference type="InterPro" id="IPR002068">
    <property type="entry name" value="A-crystallin/Hsp20_dom"/>
</dbReference>